<protein>
    <submittedName>
        <fullName evidence="2">Uncharacterized protein</fullName>
    </submittedName>
</protein>
<sequence length="143" mass="15971">MNLSENAVGTIHEKYNLRSYQKLILGGILDFEVTSLGPDGPTYRCTACSSGRTMKTYDRHRKSKVHKDNVEIILAEERMIGQESTSTADVTGQEDVMLGVQTMDNEEPKVVCYDELYSSDNSDNTSPSDIESEVAPPEPWSKF</sequence>
<dbReference type="VEuPathDB" id="FungiDB:MELLADRAFT_69308"/>
<organism evidence="3">
    <name type="scientific">Melampsora larici-populina (strain 98AG31 / pathotype 3-4-7)</name>
    <name type="common">Poplar leaf rust fungus</name>
    <dbReference type="NCBI Taxonomy" id="747676"/>
    <lineage>
        <taxon>Eukaryota</taxon>
        <taxon>Fungi</taxon>
        <taxon>Dikarya</taxon>
        <taxon>Basidiomycota</taxon>
        <taxon>Pucciniomycotina</taxon>
        <taxon>Pucciniomycetes</taxon>
        <taxon>Pucciniales</taxon>
        <taxon>Melampsoraceae</taxon>
        <taxon>Melampsora</taxon>
    </lineage>
</organism>
<keyword evidence="3" id="KW-1185">Reference proteome</keyword>
<dbReference type="HOGENOM" id="CLU_1806612_0_0_1"/>
<accession>F4SA85</accession>
<dbReference type="AlphaFoldDB" id="F4SA85"/>
<dbReference type="GeneID" id="18931209"/>
<dbReference type="KEGG" id="mlr:MELLADRAFT_69308"/>
<dbReference type="InParanoid" id="F4SA85"/>
<gene>
    <name evidence="2" type="ORF">MELLADRAFT_69308</name>
</gene>
<dbReference type="EMBL" id="GL883176">
    <property type="protein sequence ID" value="EGF98448.1"/>
    <property type="molecule type" value="Genomic_DNA"/>
</dbReference>
<feature type="compositionally biased region" description="Low complexity" evidence="1">
    <location>
        <begin position="118"/>
        <end position="129"/>
    </location>
</feature>
<evidence type="ECO:0000313" key="2">
    <source>
        <dbReference type="EMBL" id="EGF98448.1"/>
    </source>
</evidence>
<reference evidence="3" key="1">
    <citation type="journal article" date="2011" name="Proc. Natl. Acad. Sci. U.S.A.">
        <title>Obligate biotrophy features unraveled by the genomic analysis of rust fungi.</title>
        <authorList>
            <person name="Duplessis S."/>
            <person name="Cuomo C.A."/>
            <person name="Lin Y.-C."/>
            <person name="Aerts A."/>
            <person name="Tisserant E."/>
            <person name="Veneault-Fourrey C."/>
            <person name="Joly D.L."/>
            <person name="Hacquard S."/>
            <person name="Amselem J."/>
            <person name="Cantarel B.L."/>
            <person name="Chiu R."/>
            <person name="Coutinho P.M."/>
            <person name="Feau N."/>
            <person name="Field M."/>
            <person name="Frey P."/>
            <person name="Gelhaye E."/>
            <person name="Goldberg J."/>
            <person name="Grabherr M.G."/>
            <person name="Kodira C.D."/>
            <person name="Kohler A."/>
            <person name="Kuees U."/>
            <person name="Lindquist E.A."/>
            <person name="Lucas S.M."/>
            <person name="Mago R."/>
            <person name="Mauceli E."/>
            <person name="Morin E."/>
            <person name="Murat C."/>
            <person name="Pangilinan J.L."/>
            <person name="Park R."/>
            <person name="Pearson M."/>
            <person name="Quesneville H."/>
            <person name="Rouhier N."/>
            <person name="Sakthikumar S."/>
            <person name="Salamov A.A."/>
            <person name="Schmutz J."/>
            <person name="Selles B."/>
            <person name="Shapiro H."/>
            <person name="Tanguay P."/>
            <person name="Tuskan G.A."/>
            <person name="Henrissat B."/>
            <person name="Van de Peer Y."/>
            <person name="Rouze P."/>
            <person name="Ellis J.G."/>
            <person name="Dodds P.N."/>
            <person name="Schein J.E."/>
            <person name="Zhong S."/>
            <person name="Hamelin R.C."/>
            <person name="Grigoriev I.V."/>
            <person name="Szabo L.J."/>
            <person name="Martin F."/>
        </authorList>
    </citation>
    <scope>NUCLEOTIDE SEQUENCE [LARGE SCALE GENOMIC DNA]</scope>
    <source>
        <strain evidence="3">98AG31 / pathotype 3-4-7</strain>
    </source>
</reference>
<dbReference type="Proteomes" id="UP000001072">
    <property type="component" value="Unassembled WGS sequence"/>
</dbReference>
<evidence type="ECO:0000256" key="1">
    <source>
        <dbReference type="SAM" id="MobiDB-lite"/>
    </source>
</evidence>
<feature type="region of interest" description="Disordered" evidence="1">
    <location>
        <begin position="115"/>
        <end position="143"/>
    </location>
</feature>
<proteinExistence type="predicted"/>
<dbReference type="RefSeq" id="XP_007418276.1">
    <property type="nucleotide sequence ID" value="XM_007418214.1"/>
</dbReference>
<name>F4SA85_MELLP</name>
<evidence type="ECO:0000313" key="3">
    <source>
        <dbReference type="Proteomes" id="UP000001072"/>
    </source>
</evidence>